<dbReference type="Proteomes" id="UP000887013">
    <property type="component" value="Unassembled WGS sequence"/>
</dbReference>
<dbReference type="EMBL" id="BMAW01129644">
    <property type="protein sequence ID" value="GFU31268.1"/>
    <property type="molecule type" value="Genomic_DNA"/>
</dbReference>
<keyword evidence="2" id="KW-1185">Reference proteome</keyword>
<dbReference type="AlphaFoldDB" id="A0A8X6QNE2"/>
<gene>
    <name evidence="1" type="ORF">NPIL_463471</name>
</gene>
<sequence>MNSSSHGVLLRWIIPLKILRWVYSLMGAPYFMIPPQMDSFSYELLQKRALGNGFQVLAIGKHAICRQEGKVIRGQSGRSGWSDRGTRLEFVPCSGSAAMPHSVRMGLADRPTKTRTRTKRQEGSPLLAIIRPKWRYLDFKKFC</sequence>
<accession>A0A8X6QNE2</accession>
<protein>
    <submittedName>
        <fullName evidence="1">Uncharacterized protein</fullName>
    </submittedName>
</protein>
<reference evidence="1" key="1">
    <citation type="submission" date="2020-08" db="EMBL/GenBank/DDBJ databases">
        <title>Multicomponent nature underlies the extraordinary mechanical properties of spider dragline silk.</title>
        <authorList>
            <person name="Kono N."/>
            <person name="Nakamura H."/>
            <person name="Mori M."/>
            <person name="Yoshida Y."/>
            <person name="Ohtoshi R."/>
            <person name="Malay A.D."/>
            <person name="Moran D.A.P."/>
            <person name="Tomita M."/>
            <person name="Numata K."/>
            <person name="Arakawa K."/>
        </authorList>
    </citation>
    <scope>NUCLEOTIDE SEQUENCE</scope>
</reference>
<evidence type="ECO:0000313" key="2">
    <source>
        <dbReference type="Proteomes" id="UP000887013"/>
    </source>
</evidence>
<evidence type="ECO:0000313" key="1">
    <source>
        <dbReference type="EMBL" id="GFU31268.1"/>
    </source>
</evidence>
<name>A0A8X6QNE2_NEPPI</name>
<comment type="caution">
    <text evidence="1">The sequence shown here is derived from an EMBL/GenBank/DDBJ whole genome shotgun (WGS) entry which is preliminary data.</text>
</comment>
<proteinExistence type="predicted"/>
<organism evidence="1 2">
    <name type="scientific">Nephila pilipes</name>
    <name type="common">Giant wood spider</name>
    <name type="synonym">Nephila maculata</name>
    <dbReference type="NCBI Taxonomy" id="299642"/>
    <lineage>
        <taxon>Eukaryota</taxon>
        <taxon>Metazoa</taxon>
        <taxon>Ecdysozoa</taxon>
        <taxon>Arthropoda</taxon>
        <taxon>Chelicerata</taxon>
        <taxon>Arachnida</taxon>
        <taxon>Araneae</taxon>
        <taxon>Araneomorphae</taxon>
        <taxon>Entelegynae</taxon>
        <taxon>Araneoidea</taxon>
        <taxon>Nephilidae</taxon>
        <taxon>Nephila</taxon>
    </lineage>
</organism>